<dbReference type="InterPro" id="IPR041522">
    <property type="entry name" value="CdaR_GGDEF"/>
</dbReference>
<keyword evidence="1" id="KW-0805">Transcription regulation</keyword>
<dbReference type="KEGG" id="cchl:FPL14_07035"/>
<dbReference type="Pfam" id="PF12833">
    <property type="entry name" value="HTH_18"/>
    <property type="match status" value="1"/>
</dbReference>
<name>A0A7G5BVK6_9BACL</name>
<dbReference type="SUPFAM" id="SSF52172">
    <property type="entry name" value="CheY-like"/>
    <property type="match status" value="1"/>
</dbReference>
<dbReference type="GO" id="GO:0043565">
    <property type="term" value="F:sequence-specific DNA binding"/>
    <property type="evidence" value="ECO:0007669"/>
    <property type="project" value="InterPro"/>
</dbReference>
<feature type="modified residue" description="4-aspartylphosphate" evidence="4">
    <location>
        <position position="54"/>
    </location>
</feature>
<dbReference type="PROSITE" id="PS00041">
    <property type="entry name" value="HTH_ARAC_FAMILY_1"/>
    <property type="match status" value="1"/>
</dbReference>
<evidence type="ECO:0000259" key="5">
    <source>
        <dbReference type="PROSITE" id="PS01124"/>
    </source>
</evidence>
<dbReference type="PANTHER" id="PTHR43280:SF2">
    <property type="entry name" value="HTH-TYPE TRANSCRIPTIONAL REGULATOR EXSA"/>
    <property type="match status" value="1"/>
</dbReference>
<reference evidence="7 8" key="1">
    <citation type="submission" date="2019-07" db="EMBL/GenBank/DDBJ databases">
        <authorList>
            <person name="Kim J.K."/>
            <person name="Cheong H.-M."/>
            <person name="Choi Y."/>
            <person name="Hwang K.J."/>
            <person name="Lee S."/>
            <person name="Choi C."/>
        </authorList>
    </citation>
    <scope>NUCLEOTIDE SEQUENCE [LARGE SCALE GENOMIC DNA]</scope>
    <source>
        <strain evidence="7 8">KS 22</strain>
    </source>
</reference>
<keyword evidence="8" id="KW-1185">Reference proteome</keyword>
<proteinExistence type="predicted"/>
<accession>A0A7G5BVK6</accession>
<dbReference type="Pfam" id="PF00072">
    <property type="entry name" value="Response_reg"/>
    <property type="match status" value="1"/>
</dbReference>
<dbReference type="InterPro" id="IPR018060">
    <property type="entry name" value="HTH_AraC"/>
</dbReference>
<evidence type="ECO:0000256" key="2">
    <source>
        <dbReference type="ARBA" id="ARBA00023125"/>
    </source>
</evidence>
<dbReference type="PROSITE" id="PS01124">
    <property type="entry name" value="HTH_ARAC_FAMILY_2"/>
    <property type="match status" value="1"/>
</dbReference>
<dbReference type="InterPro" id="IPR009057">
    <property type="entry name" value="Homeodomain-like_sf"/>
</dbReference>
<evidence type="ECO:0000313" key="7">
    <source>
        <dbReference type="EMBL" id="QMV40990.1"/>
    </source>
</evidence>
<evidence type="ECO:0000256" key="1">
    <source>
        <dbReference type="ARBA" id="ARBA00023015"/>
    </source>
</evidence>
<feature type="domain" description="HTH araC/xylS-type" evidence="5">
    <location>
        <begin position="430"/>
        <end position="529"/>
    </location>
</feature>
<dbReference type="RefSeq" id="WP_182302347.1">
    <property type="nucleotide sequence ID" value="NZ_CP041969.1"/>
</dbReference>
<dbReference type="PRINTS" id="PR00032">
    <property type="entry name" value="HTHARAC"/>
</dbReference>
<dbReference type="SUPFAM" id="SSF46689">
    <property type="entry name" value="Homeodomain-like"/>
    <property type="match status" value="2"/>
</dbReference>
<dbReference type="Gene3D" id="3.40.50.2300">
    <property type="match status" value="1"/>
</dbReference>
<keyword evidence="3" id="KW-0804">Transcription</keyword>
<keyword evidence="2" id="KW-0238">DNA-binding</keyword>
<dbReference type="GO" id="GO:0000160">
    <property type="term" value="P:phosphorelay signal transduction system"/>
    <property type="evidence" value="ECO:0007669"/>
    <property type="project" value="InterPro"/>
</dbReference>
<dbReference type="GO" id="GO:0003700">
    <property type="term" value="F:DNA-binding transcription factor activity"/>
    <property type="evidence" value="ECO:0007669"/>
    <property type="project" value="InterPro"/>
</dbReference>
<dbReference type="Pfam" id="PF17853">
    <property type="entry name" value="GGDEF_2"/>
    <property type="match status" value="1"/>
</dbReference>
<feature type="domain" description="Response regulatory" evidence="6">
    <location>
        <begin position="2"/>
        <end position="119"/>
    </location>
</feature>
<evidence type="ECO:0000256" key="4">
    <source>
        <dbReference type="PROSITE-ProRule" id="PRU00169"/>
    </source>
</evidence>
<dbReference type="InterPro" id="IPR020449">
    <property type="entry name" value="Tscrpt_reg_AraC-type_HTH"/>
</dbReference>
<dbReference type="Gene3D" id="1.10.10.60">
    <property type="entry name" value="Homeodomain-like"/>
    <property type="match status" value="2"/>
</dbReference>
<evidence type="ECO:0000256" key="3">
    <source>
        <dbReference type="ARBA" id="ARBA00023163"/>
    </source>
</evidence>
<gene>
    <name evidence="7" type="ORF">FPL14_07035</name>
</gene>
<dbReference type="PROSITE" id="PS50110">
    <property type="entry name" value="RESPONSE_REGULATORY"/>
    <property type="match status" value="1"/>
</dbReference>
<evidence type="ECO:0000313" key="8">
    <source>
        <dbReference type="Proteomes" id="UP000515679"/>
    </source>
</evidence>
<dbReference type="SMART" id="SM00448">
    <property type="entry name" value="REC"/>
    <property type="match status" value="1"/>
</dbReference>
<organism evidence="7 8">
    <name type="scientific">Cohnella cholangitidis</name>
    <dbReference type="NCBI Taxonomy" id="2598458"/>
    <lineage>
        <taxon>Bacteria</taxon>
        <taxon>Bacillati</taxon>
        <taxon>Bacillota</taxon>
        <taxon>Bacilli</taxon>
        <taxon>Bacillales</taxon>
        <taxon>Paenibacillaceae</taxon>
        <taxon>Cohnella</taxon>
    </lineage>
</organism>
<dbReference type="Proteomes" id="UP000515679">
    <property type="component" value="Chromosome"/>
</dbReference>
<dbReference type="InterPro" id="IPR018062">
    <property type="entry name" value="HTH_AraC-typ_CS"/>
</dbReference>
<dbReference type="PANTHER" id="PTHR43280">
    <property type="entry name" value="ARAC-FAMILY TRANSCRIPTIONAL REGULATOR"/>
    <property type="match status" value="1"/>
</dbReference>
<protein>
    <submittedName>
        <fullName evidence="7">Response regulator</fullName>
    </submittedName>
</protein>
<dbReference type="AlphaFoldDB" id="A0A7G5BVK6"/>
<keyword evidence="4" id="KW-0597">Phosphoprotein</keyword>
<dbReference type="EMBL" id="CP041969">
    <property type="protein sequence ID" value="QMV40990.1"/>
    <property type="molecule type" value="Genomic_DNA"/>
</dbReference>
<evidence type="ECO:0000259" key="6">
    <source>
        <dbReference type="PROSITE" id="PS50110"/>
    </source>
</evidence>
<dbReference type="InterPro" id="IPR011006">
    <property type="entry name" value="CheY-like_superfamily"/>
</dbReference>
<sequence>MKLLIVDDEVRTREFLHHRIPWDTLGLDEVESAKNGFAALERVGEWHPDIILCDIRMPKMDGIEFAKRLRQTDLDAKLIFLSGFSDKEYLFSAIQLQAFQFIEKPIRPDVLMDAVGQAVRAQQAEAAKKAEEIRLQSAYDANIPILRREMVRKLITDPSSPHVLPALGNRGTFLLPVEGPYTVAVAPVFWNPVLYAKDVKTVQDELLERLGNDPTAREWNMIGGFDSQSWLVLIMPGKFGSSYGEGKQRLDRLHGMLQRYLDSRIAFKLGVGNAARHLAEIPESYRSAFEAGNLEFYKERGGITFASELGGHEPLETDWEELKQFREAIRKGDVVQATRHVHDLSARARKCRDLDIIRVKDVYFQFLLILLEVALQQGLTDNDEAGESRYIWKEIDRIPDLKGLENYVLSFLAPFLREEGESRAGSGKLREIIRYIHAHFHDRNFAIQAIADHVNLSETYLCSFFKKQRGQTIKEYITATRVEKAKELLADQERKLYEIALSVGIGDANYFTTFFKKYAGCTPSEYRERLGR</sequence>
<dbReference type="CDD" id="cd17536">
    <property type="entry name" value="REC_YesN-like"/>
    <property type="match status" value="1"/>
</dbReference>
<dbReference type="SMART" id="SM00342">
    <property type="entry name" value="HTH_ARAC"/>
    <property type="match status" value="1"/>
</dbReference>
<dbReference type="InterPro" id="IPR001789">
    <property type="entry name" value="Sig_transdc_resp-reg_receiver"/>
</dbReference>